<dbReference type="EMBL" id="JACAZI010000011">
    <property type="protein sequence ID" value="KAF7348891.1"/>
    <property type="molecule type" value="Genomic_DNA"/>
</dbReference>
<feature type="coiled-coil region" evidence="1">
    <location>
        <begin position="26"/>
        <end position="57"/>
    </location>
</feature>
<feature type="signal peptide" evidence="2">
    <location>
        <begin position="1"/>
        <end position="20"/>
    </location>
</feature>
<protein>
    <submittedName>
        <fullName evidence="3">Uncharacterized protein</fullName>
    </submittedName>
</protein>
<reference evidence="3" key="1">
    <citation type="submission" date="2020-05" db="EMBL/GenBank/DDBJ databases">
        <title>Mycena genomes resolve the evolution of fungal bioluminescence.</title>
        <authorList>
            <person name="Tsai I.J."/>
        </authorList>
    </citation>
    <scope>NUCLEOTIDE SEQUENCE</scope>
    <source>
        <strain evidence="3">CCC161011</strain>
    </source>
</reference>
<evidence type="ECO:0000256" key="2">
    <source>
        <dbReference type="SAM" id="SignalP"/>
    </source>
</evidence>
<sequence length="86" mass="8763">MLCKFAVLILLVSMAGFAVSAPHGLDRSLENQRRDLNADIQAAIEQALQNAEALATDAIAAGVPTFSISLATTIVEPAAAIATGAA</sequence>
<gene>
    <name evidence="3" type="ORF">MVEN_01409300</name>
</gene>
<organism evidence="3 4">
    <name type="scientific">Mycena venus</name>
    <dbReference type="NCBI Taxonomy" id="2733690"/>
    <lineage>
        <taxon>Eukaryota</taxon>
        <taxon>Fungi</taxon>
        <taxon>Dikarya</taxon>
        <taxon>Basidiomycota</taxon>
        <taxon>Agaricomycotina</taxon>
        <taxon>Agaricomycetes</taxon>
        <taxon>Agaricomycetidae</taxon>
        <taxon>Agaricales</taxon>
        <taxon>Marasmiineae</taxon>
        <taxon>Mycenaceae</taxon>
        <taxon>Mycena</taxon>
    </lineage>
</organism>
<evidence type="ECO:0000256" key="1">
    <source>
        <dbReference type="SAM" id="Coils"/>
    </source>
</evidence>
<comment type="caution">
    <text evidence="3">The sequence shown here is derived from an EMBL/GenBank/DDBJ whole genome shotgun (WGS) entry which is preliminary data.</text>
</comment>
<evidence type="ECO:0000313" key="3">
    <source>
        <dbReference type="EMBL" id="KAF7348891.1"/>
    </source>
</evidence>
<name>A0A8H6XYU4_9AGAR</name>
<keyword evidence="4" id="KW-1185">Reference proteome</keyword>
<dbReference type="OrthoDB" id="2958405at2759"/>
<evidence type="ECO:0000313" key="4">
    <source>
        <dbReference type="Proteomes" id="UP000620124"/>
    </source>
</evidence>
<dbReference type="Proteomes" id="UP000620124">
    <property type="component" value="Unassembled WGS sequence"/>
</dbReference>
<dbReference type="AlphaFoldDB" id="A0A8H6XYU4"/>
<keyword evidence="2" id="KW-0732">Signal</keyword>
<proteinExistence type="predicted"/>
<accession>A0A8H6XYU4</accession>
<feature type="chain" id="PRO_5034551270" evidence="2">
    <location>
        <begin position="21"/>
        <end position="86"/>
    </location>
</feature>
<keyword evidence="1" id="KW-0175">Coiled coil</keyword>